<dbReference type="KEGG" id="mbet:N8K70_10930"/>
<evidence type="ECO:0000256" key="1">
    <source>
        <dbReference type="SAM" id="MobiDB-lite"/>
    </source>
</evidence>
<dbReference type="EMBL" id="CP118157">
    <property type="protein sequence ID" value="WOF21898.1"/>
    <property type="molecule type" value="Genomic_DNA"/>
</dbReference>
<dbReference type="SUPFAM" id="SSF51735">
    <property type="entry name" value="NAD(P)-binding Rossmann-fold domains"/>
    <property type="match status" value="1"/>
</dbReference>
<dbReference type="GO" id="GO:0009247">
    <property type="term" value="P:glycolipid biosynthetic process"/>
    <property type="evidence" value="ECO:0007669"/>
    <property type="project" value="TreeGrafter"/>
</dbReference>
<evidence type="ECO:0000313" key="4">
    <source>
        <dbReference type="Proteomes" id="UP001305498"/>
    </source>
</evidence>
<feature type="compositionally biased region" description="Low complexity" evidence="1">
    <location>
        <begin position="282"/>
        <end position="292"/>
    </location>
</feature>
<dbReference type="InterPro" id="IPR036291">
    <property type="entry name" value="NAD(P)-bd_dom_sf"/>
</dbReference>
<dbReference type="PANTHER" id="PTHR12286">
    <property type="entry name" value="SACCHAROPINE DEHYDROGENASE-LIKE OXIDOREDUCTASE"/>
    <property type="match status" value="1"/>
</dbReference>
<dbReference type="GO" id="GO:0005886">
    <property type="term" value="C:plasma membrane"/>
    <property type="evidence" value="ECO:0007669"/>
    <property type="project" value="TreeGrafter"/>
</dbReference>
<reference evidence="3 4" key="1">
    <citation type="submission" date="2023-02" db="EMBL/GenBank/DDBJ databases">
        <title>Microbacterium betulae sp. nov., isolated from birch wood.</title>
        <authorList>
            <person name="Pasciak M."/>
            <person name="Pawlik K.J."/>
            <person name="Martynowski D."/>
            <person name="Laczmanski L."/>
            <person name="Ciekot J."/>
            <person name="Szponar B."/>
            <person name="Wojcik-Fatla A."/>
            <person name="Mackiewicz B."/>
            <person name="Farian E."/>
            <person name="Cholewa G."/>
            <person name="Cholewa A."/>
            <person name="Dutkiewicz J."/>
        </authorList>
    </citation>
    <scope>NUCLEOTIDE SEQUENCE [LARGE SCALE GENOMIC DNA]</scope>
    <source>
        <strain evidence="3 4">AB</strain>
    </source>
</reference>
<dbReference type="Pfam" id="PF03435">
    <property type="entry name" value="Sacchrp_dh_NADP"/>
    <property type="match status" value="1"/>
</dbReference>
<proteinExistence type="predicted"/>
<feature type="domain" description="Saccharopine dehydrogenase NADP binding" evidence="2">
    <location>
        <begin position="9"/>
        <end position="137"/>
    </location>
</feature>
<dbReference type="InterPro" id="IPR005097">
    <property type="entry name" value="Sacchrp_dh_NADP-bd"/>
</dbReference>
<gene>
    <name evidence="3" type="ORF">N8K70_10930</name>
</gene>
<keyword evidence="4" id="KW-1185">Reference proteome</keyword>
<accession>A0AA97FFE4</accession>
<organism evidence="3 4">
    <name type="scientific">Microbacterium betulae</name>
    <dbReference type="NCBI Taxonomy" id="2981139"/>
    <lineage>
        <taxon>Bacteria</taxon>
        <taxon>Bacillati</taxon>
        <taxon>Actinomycetota</taxon>
        <taxon>Actinomycetes</taxon>
        <taxon>Micrococcales</taxon>
        <taxon>Microbacteriaceae</taxon>
        <taxon>Microbacterium</taxon>
    </lineage>
</organism>
<feature type="region of interest" description="Disordered" evidence="1">
    <location>
        <begin position="273"/>
        <end position="303"/>
    </location>
</feature>
<name>A0AA97FFE4_9MICO</name>
<dbReference type="Gene3D" id="3.40.50.720">
    <property type="entry name" value="NAD(P)-binding Rossmann-like Domain"/>
    <property type="match status" value="1"/>
</dbReference>
<sequence>MNQTREFDIVVFGATGFTGRLVAEHLLQKHGLGGEVAWAMGGQFEADLVEARDAIGAPEDTPFVIADAKDPVSLREMVARTKAVITTVGPYRLYGSDLVAACAESGTDYLDLSGESHWMRRMIDEHEARAKESGARILFACGFDSIPSDTGVWFCQDTARTALGAPVPRVKGRVRAFKGGVSGGSIASMKSTAEALEDDPSLAEVVNSPFGLTPGFEGPAQPSGAVPTTDPDVGAVVPFMLGVVDTQVVHRSNLLLEHAYGRGFVYDEMMVAGEEPGDEDGPGASPDADAPSPAAPKPGEGPQDRQAGYFDLLLIGIAPDGRQVRVSVKGDEDPGYGSTPRMIAESAICLVTEADAVPGGFWTPAAALQGRLVERLQRYAGLTFAVEG</sequence>
<dbReference type="AlphaFoldDB" id="A0AA97FFE4"/>
<dbReference type="Proteomes" id="UP001305498">
    <property type="component" value="Chromosome"/>
</dbReference>
<dbReference type="PANTHER" id="PTHR12286:SF5">
    <property type="entry name" value="SACCHAROPINE DEHYDROGENASE-LIKE OXIDOREDUCTASE"/>
    <property type="match status" value="1"/>
</dbReference>
<evidence type="ECO:0000259" key="2">
    <source>
        <dbReference type="Pfam" id="PF03435"/>
    </source>
</evidence>
<dbReference type="RefSeq" id="WP_317138376.1">
    <property type="nucleotide sequence ID" value="NZ_CP118157.1"/>
</dbReference>
<dbReference type="InterPro" id="IPR051276">
    <property type="entry name" value="Saccharopine_DH-like_oxidrdct"/>
</dbReference>
<evidence type="ECO:0000313" key="3">
    <source>
        <dbReference type="EMBL" id="WOF21898.1"/>
    </source>
</evidence>
<protein>
    <submittedName>
        <fullName evidence="3">Saccharopine dehydrogenase NADP-binding domain-containing protein</fullName>
    </submittedName>
</protein>